<dbReference type="InterPro" id="IPR036770">
    <property type="entry name" value="Ankyrin_rpt-contain_sf"/>
</dbReference>
<dbReference type="Proteomes" id="UP001227230">
    <property type="component" value="Chromosome 7"/>
</dbReference>
<proteinExistence type="predicted"/>
<dbReference type="EMBL" id="CP126654">
    <property type="protein sequence ID" value="WJZ91423.1"/>
    <property type="molecule type" value="Genomic_DNA"/>
</dbReference>
<feature type="domain" description="FAR1" evidence="2">
    <location>
        <begin position="634"/>
        <end position="722"/>
    </location>
</feature>
<dbReference type="Pfam" id="PF12796">
    <property type="entry name" value="Ank_2"/>
    <property type="match status" value="1"/>
</dbReference>
<feature type="region of interest" description="Disordered" evidence="1">
    <location>
        <begin position="723"/>
        <end position="745"/>
    </location>
</feature>
<organism evidence="3 4">
    <name type="scientific">Vitis vinifera</name>
    <name type="common">Grape</name>
    <dbReference type="NCBI Taxonomy" id="29760"/>
    <lineage>
        <taxon>Eukaryota</taxon>
        <taxon>Viridiplantae</taxon>
        <taxon>Streptophyta</taxon>
        <taxon>Embryophyta</taxon>
        <taxon>Tracheophyta</taxon>
        <taxon>Spermatophyta</taxon>
        <taxon>Magnoliopsida</taxon>
        <taxon>eudicotyledons</taxon>
        <taxon>Gunneridae</taxon>
        <taxon>Pentapetalae</taxon>
        <taxon>rosids</taxon>
        <taxon>Vitales</taxon>
        <taxon>Vitaceae</taxon>
        <taxon>Viteae</taxon>
        <taxon>Vitis</taxon>
    </lineage>
</organism>
<protein>
    <recommendedName>
        <fullName evidence="2">FAR1 domain-containing protein</fullName>
    </recommendedName>
</protein>
<dbReference type="PANTHER" id="PTHR46328">
    <property type="entry name" value="FAR-RED IMPAIRED RESPONSIVE (FAR1) FAMILY PROTEIN-RELATED"/>
    <property type="match status" value="1"/>
</dbReference>
<dbReference type="Gene3D" id="1.25.40.20">
    <property type="entry name" value="Ankyrin repeat-containing domain"/>
    <property type="match status" value="2"/>
</dbReference>
<accession>A0ABY9C7X8</accession>
<gene>
    <name evidence="3" type="ORF">VitviT2T_010496</name>
</gene>
<sequence>MASTDVADAEAGARASSRVADAKKKERIKRDLTEGITGSWESVVKIYEEHPEAHTMKISKLENTALHIAVESRRGDTVEQLVEQITKSTTEKPEDVLSKENERGNTPLHWAASLGNIEMCKCITGEYKQLLRKRNKESETPLFLAVRHGKKDAFLWLYKEFEDDTKAHECCGIEGGGTVLYCAIEGGYMDLAFQIIQMDENPNLKAKHLMDYLDNEKSTLHLLDEKPTAFRSGIHLGLFKKIIYNCIFVEELIPETSLESPQHPKNYQTCINFFQKPWQMIKLLGKNKNHSDAENPTEGQDQRSPSYICPWLRFIKLVISKAILLVIRLRIAGSSEIRKVKEKKEMHIRSRQIMDKLLKRAKSYYEQEEKLNKWLSQYHEDKATSNGNSSCHSEYEYFRRGHGPSTPILIAASNGIVEMVEKTLQDLPLTIHDRDFKRKNIVLLAVENRQSHLYDFLLKSSHLRDEDLALHAVDEDGNSALHLAAELKNYESWLIPSSTLPMHWEVIWYEYVKKSLRLNVSASSNRIQKTPDQIFTETHKRTLRKKQRMAQQHMQFLLFHCSSNSNGWFALNAQTILDCVDSKSIETSNREMLDLYDDEDDDENDREFIVNELDGTVDPYVGMEFESEEAAMVYYDAYAKRVGFIIRVGNCHRSGRDGSVISRRFLCNKEGFRVSNKKMKRLEVRKPREITREGCRAMIMVRKDKSGKWIVTKLETEHCHPLGIPTGKGRRGSVQARPQDEKDKKIRELSSELHRANQQLAECREQLEMVLKDIERHTNHLTKSVQDIVENVKEVEAEDEEQLYDC</sequence>
<evidence type="ECO:0000313" key="4">
    <source>
        <dbReference type="Proteomes" id="UP001227230"/>
    </source>
</evidence>
<dbReference type="PANTHER" id="PTHR46328:SF31">
    <property type="entry name" value="PROTEIN FAR1-RELATED SEQUENCE 5-LIKE"/>
    <property type="match status" value="1"/>
</dbReference>
<dbReference type="InterPro" id="IPR004330">
    <property type="entry name" value="FAR1_DNA_bnd_dom"/>
</dbReference>
<name>A0ABY9C7X8_VITVI</name>
<dbReference type="SMART" id="SM00248">
    <property type="entry name" value="ANK"/>
    <property type="match status" value="4"/>
</dbReference>
<dbReference type="InterPro" id="IPR002110">
    <property type="entry name" value="Ankyrin_rpt"/>
</dbReference>
<dbReference type="Pfam" id="PF03101">
    <property type="entry name" value="FAR1"/>
    <property type="match status" value="1"/>
</dbReference>
<evidence type="ECO:0000259" key="2">
    <source>
        <dbReference type="Pfam" id="PF03101"/>
    </source>
</evidence>
<feature type="region of interest" description="Disordered" evidence="1">
    <location>
        <begin position="1"/>
        <end position="27"/>
    </location>
</feature>
<evidence type="ECO:0000313" key="3">
    <source>
        <dbReference type="EMBL" id="WJZ91423.1"/>
    </source>
</evidence>
<evidence type="ECO:0000256" key="1">
    <source>
        <dbReference type="SAM" id="MobiDB-lite"/>
    </source>
</evidence>
<reference evidence="3 4" key="1">
    <citation type="journal article" date="2023" name="Hortic Res">
        <title>The complete reference genome for grapevine (Vitis vinifera L.) genetics and breeding.</title>
        <authorList>
            <person name="Shi X."/>
            <person name="Cao S."/>
            <person name="Wang X."/>
            <person name="Huang S."/>
            <person name="Wang Y."/>
            <person name="Liu Z."/>
            <person name="Liu W."/>
            <person name="Leng X."/>
            <person name="Peng Y."/>
            <person name="Wang N."/>
            <person name="Wang Y."/>
            <person name="Ma Z."/>
            <person name="Xu X."/>
            <person name="Zhang F."/>
            <person name="Xue H."/>
            <person name="Zhong H."/>
            <person name="Wang Y."/>
            <person name="Zhang K."/>
            <person name="Velt A."/>
            <person name="Avia K."/>
            <person name="Holtgrawe D."/>
            <person name="Grimplet J."/>
            <person name="Matus J.T."/>
            <person name="Ware D."/>
            <person name="Wu X."/>
            <person name="Wang H."/>
            <person name="Liu C."/>
            <person name="Fang Y."/>
            <person name="Rustenholz C."/>
            <person name="Cheng Z."/>
            <person name="Xiao H."/>
            <person name="Zhou Y."/>
        </authorList>
    </citation>
    <scope>NUCLEOTIDE SEQUENCE [LARGE SCALE GENOMIC DNA]</scope>
    <source>
        <strain evidence="4">cv. Pinot noir / PN40024</strain>
        <tissue evidence="3">Leaf</tissue>
    </source>
</reference>
<dbReference type="SUPFAM" id="SSF48403">
    <property type="entry name" value="Ankyrin repeat"/>
    <property type="match status" value="1"/>
</dbReference>
<keyword evidence="4" id="KW-1185">Reference proteome</keyword>